<name>A0A1V4SFK1_RUMHU</name>
<keyword evidence="6" id="KW-0808">Transferase</keyword>
<dbReference type="GO" id="GO:0005975">
    <property type="term" value="P:carbohydrate metabolic process"/>
    <property type="evidence" value="ECO:0007669"/>
    <property type="project" value="InterPro"/>
</dbReference>
<comment type="caution">
    <text evidence="6">The sequence shown here is derived from an EMBL/GenBank/DDBJ whole genome shotgun (WGS) entry which is preliminary data.</text>
</comment>
<evidence type="ECO:0000313" key="6">
    <source>
        <dbReference type="EMBL" id="OPX42047.1"/>
    </source>
</evidence>
<dbReference type="STRING" id="48256.CLHUN_40460"/>
<dbReference type="OrthoDB" id="9760804at2"/>
<evidence type="ECO:0000256" key="1">
    <source>
        <dbReference type="ARBA" id="ARBA00001275"/>
    </source>
</evidence>
<dbReference type="EMBL" id="MZGX01000035">
    <property type="protein sequence ID" value="OPX42047.1"/>
    <property type="molecule type" value="Genomic_DNA"/>
</dbReference>
<dbReference type="AlphaFoldDB" id="A0A1V4SFK1"/>
<keyword evidence="4" id="KW-0663">Pyridoxal phosphate</keyword>
<protein>
    <submittedName>
        <fullName evidence="6">Maltodextrin phosphorylase</fullName>
        <ecNumber evidence="6">2.4.1.1</ecNumber>
    </submittedName>
</protein>
<dbReference type="Pfam" id="PF00343">
    <property type="entry name" value="Phosphorylase"/>
    <property type="match status" value="1"/>
</dbReference>
<dbReference type="PIRSF" id="PIRSF000460">
    <property type="entry name" value="Pprylas_GlgP"/>
    <property type="match status" value="1"/>
</dbReference>
<reference evidence="6 7" key="1">
    <citation type="submission" date="2017-03" db="EMBL/GenBank/DDBJ databases">
        <title>Genome sequence of Clostridium hungatei DSM 14427.</title>
        <authorList>
            <person name="Poehlein A."/>
            <person name="Daniel R."/>
        </authorList>
    </citation>
    <scope>NUCLEOTIDE SEQUENCE [LARGE SCALE GENOMIC DNA]</scope>
    <source>
        <strain evidence="6 7">DSM 14427</strain>
    </source>
</reference>
<dbReference type="InterPro" id="IPR052182">
    <property type="entry name" value="Glycogen/Maltodextrin_Phosph"/>
</dbReference>
<dbReference type="PANTHER" id="PTHR42655">
    <property type="entry name" value="GLYCOGEN PHOSPHORYLASE"/>
    <property type="match status" value="1"/>
</dbReference>
<evidence type="ECO:0000256" key="4">
    <source>
        <dbReference type="PIRSR" id="PIRSR000460-1"/>
    </source>
</evidence>
<keyword evidence="6" id="KW-0328">Glycosyltransferase</keyword>
<evidence type="ECO:0000256" key="3">
    <source>
        <dbReference type="ARBA" id="ARBA00022533"/>
    </source>
</evidence>
<proteinExistence type="inferred from homology"/>
<dbReference type="NCBIfam" id="TIGR02094">
    <property type="entry name" value="more_P_ylases"/>
    <property type="match status" value="1"/>
</dbReference>
<gene>
    <name evidence="6" type="primary">malP</name>
    <name evidence="6" type="ORF">CLHUN_40460</name>
</gene>
<organism evidence="6 7">
    <name type="scientific">Ruminiclostridium hungatei</name>
    <name type="common">Clostridium hungatei</name>
    <dbReference type="NCBI Taxonomy" id="48256"/>
    <lineage>
        <taxon>Bacteria</taxon>
        <taxon>Bacillati</taxon>
        <taxon>Bacillota</taxon>
        <taxon>Clostridia</taxon>
        <taxon>Eubacteriales</taxon>
        <taxon>Oscillospiraceae</taxon>
        <taxon>Ruminiclostridium</taxon>
    </lineage>
</organism>
<dbReference type="Proteomes" id="UP000191554">
    <property type="component" value="Unassembled WGS sequence"/>
</dbReference>
<dbReference type="RefSeq" id="WP_080066503.1">
    <property type="nucleotide sequence ID" value="NZ_MZGX01000035.1"/>
</dbReference>
<dbReference type="EC" id="2.4.1.1" evidence="6"/>
<dbReference type="Pfam" id="PF11897">
    <property type="entry name" value="DUF3417"/>
    <property type="match status" value="1"/>
</dbReference>
<dbReference type="PANTHER" id="PTHR42655:SF1">
    <property type="entry name" value="GLYCOGEN PHOSPHORYLASE"/>
    <property type="match status" value="1"/>
</dbReference>
<comment type="catalytic activity">
    <reaction evidence="1">
        <text>[(1-&gt;4)-alpha-D-glucosyl](n) + phosphate = [(1-&gt;4)-alpha-D-glucosyl](n-1) + alpha-D-glucose 1-phosphate</text>
        <dbReference type="Rhea" id="RHEA:41732"/>
        <dbReference type="Rhea" id="RHEA-COMP:9584"/>
        <dbReference type="Rhea" id="RHEA-COMP:9586"/>
        <dbReference type="ChEBI" id="CHEBI:15444"/>
        <dbReference type="ChEBI" id="CHEBI:43474"/>
        <dbReference type="ChEBI" id="CHEBI:58601"/>
        <dbReference type="EC" id="2.4.1.1"/>
    </reaction>
</comment>
<dbReference type="Gene3D" id="3.40.50.2000">
    <property type="entry name" value="Glycogen Phosphorylase B"/>
    <property type="match status" value="3"/>
</dbReference>
<accession>A0A1V4SFK1</accession>
<dbReference type="InterPro" id="IPR000811">
    <property type="entry name" value="Glyco_trans_35"/>
</dbReference>
<comment type="similarity">
    <text evidence="2">Belongs to the glycogen phosphorylase family.</text>
</comment>
<dbReference type="InterPro" id="IPR011834">
    <property type="entry name" value="Agluc_phsphrylas"/>
</dbReference>
<evidence type="ECO:0000313" key="7">
    <source>
        <dbReference type="Proteomes" id="UP000191554"/>
    </source>
</evidence>
<dbReference type="InterPro" id="IPR024517">
    <property type="entry name" value="Glycogen_phosphorylase_DUF3417"/>
</dbReference>
<evidence type="ECO:0000256" key="2">
    <source>
        <dbReference type="ARBA" id="ARBA00006047"/>
    </source>
</evidence>
<sequence>MYLVGKINVISALPDKFKRLNDIAYNLWWSWNPEAIDLYREIDLELWEKVGKNPVRFLQEVSQKKLQAKLEEQAYMDRLDTVVADFDKYMTEKDTWYSRNYPERTGKSIAYFSAEYGLNEVLPIYSGGLGVLSGDHCKSASDLGLPFTAIGLFYKQGYFSQRINIHGWQETCFNNLNISQLPVLPAFDASGRQAEISITFAGRTVFAKVWRVQIGRINLYLMDTDVAQNSPSDRALTSRLYGGDQETRIQQEIFLGIGGIRVLDALGIHPSVYHMNEGHSSFMGLELIRKLINERHLTFKEALQIVSASAVFTTHTPVPAGNDTFPLYMMDKYFGDFWGQLGISRYDFLELGLKKPEDQNFNMTVLALTLAGRKNGVSELHGAVSRDIFSDVWPEVPKSDVPITHITNGIHTLTWLSPKIKELYDKYLEPGWKNSIYDSAAFKGVDLIPDEELWNTHLELKQKLISFVRDRMKAQKLANGESMEAVRHVDSFLDPDALTIGFARRFATYKRANLIFRNLARIQNILNNPGKPVQVIFAGKAHPADGPAHEVIKNINDIAKQEGFYGKVILLENYNMTVARNLVQGVDVWMNNPRRPLEASGTSGQKVCINGIINFSILDGWWCEGYNGENGWVIGDETEFDNETSQDNIDSESIYDMLEQKIVPLFYKVNEKGIPVEWIAMMKNSIKSLAWNYSTDRMVKEYAERMYLPAMEGSEKLLNDNCSAARSLSYFKEHLKNNWAQVQLMAEKNENELKDYKSNSGQELYLTVNAQFGAIDPSSVEVEVYYGIFENGSITSPRSARMDCVEKLGDSLYKYSLNLKIEDGGEYAYTFRATPRHPDLINRFDTGLIRWVM</sequence>
<dbReference type="GO" id="GO:0030170">
    <property type="term" value="F:pyridoxal phosphate binding"/>
    <property type="evidence" value="ECO:0007669"/>
    <property type="project" value="InterPro"/>
</dbReference>
<dbReference type="GO" id="GO:0008184">
    <property type="term" value="F:glycogen phosphorylase activity"/>
    <property type="evidence" value="ECO:0007669"/>
    <property type="project" value="InterPro"/>
</dbReference>
<evidence type="ECO:0000259" key="5">
    <source>
        <dbReference type="Pfam" id="PF11897"/>
    </source>
</evidence>
<dbReference type="SUPFAM" id="SSF53756">
    <property type="entry name" value="UDP-Glycosyltransferase/glycogen phosphorylase"/>
    <property type="match status" value="1"/>
</dbReference>
<keyword evidence="7" id="KW-1185">Reference proteome</keyword>
<keyword evidence="3" id="KW-0021">Allosteric enzyme</keyword>
<feature type="modified residue" description="N6-(pyridoxal phosphate)lysine" evidence="4">
    <location>
        <position position="606"/>
    </location>
</feature>
<feature type="domain" description="DUF3417" evidence="5">
    <location>
        <begin position="13"/>
        <end position="122"/>
    </location>
</feature>